<evidence type="ECO:0000256" key="2">
    <source>
        <dbReference type="SAM" id="SignalP"/>
    </source>
</evidence>
<sequence length="135" mass="14608">MVSHFFLILVWSIPTNGTTANLESPAKADWSVLRNYHTLALREHQPEPHCTAPWDSEMDEPRWPQGPATGAKPAVGAAPASDASRGHRTAMLAQGIAPALCPGRGTNTEPCAEQQRWPPRLTVVALPAVGHRPHD</sequence>
<feature type="region of interest" description="Disordered" evidence="1">
    <location>
        <begin position="47"/>
        <end position="88"/>
    </location>
</feature>
<accession>A0A6G1CW11</accession>
<evidence type="ECO:0000313" key="3">
    <source>
        <dbReference type="EMBL" id="KAF0904320.1"/>
    </source>
</evidence>
<reference evidence="3 4" key="1">
    <citation type="submission" date="2019-11" db="EMBL/GenBank/DDBJ databases">
        <title>Whole genome sequence of Oryza granulata.</title>
        <authorList>
            <person name="Li W."/>
        </authorList>
    </citation>
    <scope>NUCLEOTIDE SEQUENCE [LARGE SCALE GENOMIC DNA]</scope>
    <source>
        <strain evidence="4">cv. Menghai</strain>
        <tissue evidence="3">Leaf</tissue>
    </source>
</reference>
<dbReference type="EMBL" id="SPHZ02000008">
    <property type="protein sequence ID" value="KAF0904320.1"/>
    <property type="molecule type" value="Genomic_DNA"/>
</dbReference>
<keyword evidence="2" id="KW-0732">Signal</keyword>
<protein>
    <submittedName>
        <fullName evidence="3">Uncharacterized protein</fullName>
    </submittedName>
</protein>
<keyword evidence="4" id="KW-1185">Reference proteome</keyword>
<organism evidence="3 4">
    <name type="scientific">Oryza meyeriana var. granulata</name>
    <dbReference type="NCBI Taxonomy" id="110450"/>
    <lineage>
        <taxon>Eukaryota</taxon>
        <taxon>Viridiplantae</taxon>
        <taxon>Streptophyta</taxon>
        <taxon>Embryophyta</taxon>
        <taxon>Tracheophyta</taxon>
        <taxon>Spermatophyta</taxon>
        <taxon>Magnoliopsida</taxon>
        <taxon>Liliopsida</taxon>
        <taxon>Poales</taxon>
        <taxon>Poaceae</taxon>
        <taxon>BOP clade</taxon>
        <taxon>Oryzoideae</taxon>
        <taxon>Oryzeae</taxon>
        <taxon>Oryzinae</taxon>
        <taxon>Oryza</taxon>
        <taxon>Oryza meyeriana</taxon>
    </lineage>
</organism>
<evidence type="ECO:0000256" key="1">
    <source>
        <dbReference type="SAM" id="MobiDB-lite"/>
    </source>
</evidence>
<dbReference type="Proteomes" id="UP000479710">
    <property type="component" value="Unassembled WGS sequence"/>
</dbReference>
<name>A0A6G1CW11_9ORYZ</name>
<feature type="signal peptide" evidence="2">
    <location>
        <begin position="1"/>
        <end position="20"/>
    </location>
</feature>
<proteinExistence type="predicted"/>
<comment type="caution">
    <text evidence="3">The sequence shown here is derived from an EMBL/GenBank/DDBJ whole genome shotgun (WGS) entry which is preliminary data.</text>
</comment>
<gene>
    <name evidence="3" type="ORF">E2562_033288</name>
</gene>
<dbReference type="AlphaFoldDB" id="A0A6G1CW11"/>
<feature type="chain" id="PRO_5026057852" evidence="2">
    <location>
        <begin position="21"/>
        <end position="135"/>
    </location>
</feature>
<evidence type="ECO:0000313" key="4">
    <source>
        <dbReference type="Proteomes" id="UP000479710"/>
    </source>
</evidence>